<dbReference type="EMBL" id="JBHLYQ010000011">
    <property type="protein sequence ID" value="MFC0080980.1"/>
    <property type="molecule type" value="Genomic_DNA"/>
</dbReference>
<proteinExistence type="predicted"/>
<dbReference type="Proteomes" id="UP001589788">
    <property type="component" value="Unassembled WGS sequence"/>
</dbReference>
<evidence type="ECO:0000313" key="5">
    <source>
        <dbReference type="EMBL" id="MFC0080980.1"/>
    </source>
</evidence>
<keyword evidence="3 5" id="KW-0067">ATP-binding</keyword>
<dbReference type="CDD" id="cd03293">
    <property type="entry name" value="ABC_NrtD_SsuB_transporters"/>
    <property type="match status" value="1"/>
</dbReference>
<dbReference type="InterPro" id="IPR003439">
    <property type="entry name" value="ABC_transporter-like_ATP-bd"/>
</dbReference>
<dbReference type="InterPro" id="IPR050166">
    <property type="entry name" value="ABC_transporter_ATP-bind"/>
</dbReference>
<keyword evidence="6" id="KW-1185">Reference proteome</keyword>
<dbReference type="PANTHER" id="PTHR42788">
    <property type="entry name" value="TAURINE IMPORT ATP-BINDING PROTEIN-RELATED"/>
    <property type="match status" value="1"/>
</dbReference>
<dbReference type="InterPro" id="IPR003593">
    <property type="entry name" value="AAA+_ATPase"/>
</dbReference>
<evidence type="ECO:0000313" key="6">
    <source>
        <dbReference type="Proteomes" id="UP001589788"/>
    </source>
</evidence>
<dbReference type="PROSITE" id="PS00211">
    <property type="entry name" value="ABC_TRANSPORTER_1"/>
    <property type="match status" value="1"/>
</dbReference>
<keyword evidence="1" id="KW-0813">Transport</keyword>
<dbReference type="GO" id="GO:0005524">
    <property type="term" value="F:ATP binding"/>
    <property type="evidence" value="ECO:0007669"/>
    <property type="project" value="UniProtKB-KW"/>
</dbReference>
<dbReference type="PROSITE" id="PS50893">
    <property type="entry name" value="ABC_TRANSPORTER_2"/>
    <property type="match status" value="1"/>
</dbReference>
<evidence type="ECO:0000259" key="4">
    <source>
        <dbReference type="PROSITE" id="PS50893"/>
    </source>
</evidence>
<feature type="domain" description="ABC transporter" evidence="4">
    <location>
        <begin position="19"/>
        <end position="251"/>
    </location>
</feature>
<evidence type="ECO:0000256" key="3">
    <source>
        <dbReference type="ARBA" id="ARBA00022840"/>
    </source>
</evidence>
<dbReference type="Pfam" id="PF00005">
    <property type="entry name" value="ABC_tran"/>
    <property type="match status" value="1"/>
</dbReference>
<evidence type="ECO:0000256" key="1">
    <source>
        <dbReference type="ARBA" id="ARBA00022448"/>
    </source>
</evidence>
<dbReference type="Gene3D" id="3.40.50.300">
    <property type="entry name" value="P-loop containing nucleotide triphosphate hydrolases"/>
    <property type="match status" value="1"/>
</dbReference>
<name>A0ABV6BZX2_9ACTN</name>
<dbReference type="PANTHER" id="PTHR42788:SF13">
    <property type="entry name" value="ALIPHATIC SULFONATES IMPORT ATP-BINDING PROTEIN SSUB"/>
    <property type="match status" value="1"/>
</dbReference>
<gene>
    <name evidence="5" type="ORF">ACFFRE_02250</name>
</gene>
<dbReference type="SMART" id="SM00382">
    <property type="entry name" value="AAA"/>
    <property type="match status" value="1"/>
</dbReference>
<accession>A0ABV6BZX2</accession>
<evidence type="ECO:0000256" key="2">
    <source>
        <dbReference type="ARBA" id="ARBA00022741"/>
    </source>
</evidence>
<sequence length="272" mass="29504">MTVEVTAGVPAVDGVTLAIEVRGLSHAFERPDGSSLEVLRHVDVSVPRGRFVAIVGPSGCGKTTLLNLVAGIEEVQSGSVAVSGEVPRCGNQRVGYLFARDALLPWRTVLGNTELAMELAGVGKVERRARAMALLEEVGLAEMANAYPAQLSQGMRQRVAIARTLAPHPELVLLDEPFSALDAQTKLLLQDAFCRLWGRLGATVVLITHDLGEAVALGDQVVLMTSRPGRIKRVFDVALPRPRSIVDLPSEPEYHRIVQELWAELREEVARR</sequence>
<organism evidence="5 6">
    <name type="scientific">Aciditerrimonas ferrireducens</name>
    <dbReference type="NCBI Taxonomy" id="667306"/>
    <lineage>
        <taxon>Bacteria</taxon>
        <taxon>Bacillati</taxon>
        <taxon>Actinomycetota</taxon>
        <taxon>Acidimicrobiia</taxon>
        <taxon>Acidimicrobiales</taxon>
        <taxon>Acidimicrobiaceae</taxon>
        <taxon>Aciditerrimonas</taxon>
    </lineage>
</organism>
<keyword evidence="2" id="KW-0547">Nucleotide-binding</keyword>
<reference evidence="5 6" key="1">
    <citation type="submission" date="2024-09" db="EMBL/GenBank/DDBJ databases">
        <authorList>
            <person name="Sun Q."/>
            <person name="Mori K."/>
        </authorList>
    </citation>
    <scope>NUCLEOTIDE SEQUENCE [LARGE SCALE GENOMIC DNA]</scope>
    <source>
        <strain evidence="5 6">JCM 15389</strain>
    </source>
</reference>
<dbReference type="InterPro" id="IPR027417">
    <property type="entry name" value="P-loop_NTPase"/>
</dbReference>
<protein>
    <submittedName>
        <fullName evidence="5">ABC transporter ATP-binding protein</fullName>
    </submittedName>
</protein>
<dbReference type="RefSeq" id="WP_377787779.1">
    <property type="nucleotide sequence ID" value="NZ_JBHLYQ010000011.1"/>
</dbReference>
<dbReference type="InterPro" id="IPR017871">
    <property type="entry name" value="ABC_transporter-like_CS"/>
</dbReference>
<comment type="caution">
    <text evidence="5">The sequence shown here is derived from an EMBL/GenBank/DDBJ whole genome shotgun (WGS) entry which is preliminary data.</text>
</comment>
<dbReference type="SUPFAM" id="SSF52540">
    <property type="entry name" value="P-loop containing nucleoside triphosphate hydrolases"/>
    <property type="match status" value="1"/>
</dbReference>